<evidence type="ECO:0000256" key="1">
    <source>
        <dbReference type="ARBA" id="ARBA00004167"/>
    </source>
</evidence>
<dbReference type="STRING" id="4155.A0A022PXX7"/>
<keyword evidence="4 5" id="KW-0472">Membrane</keyword>
<feature type="transmembrane region" description="Helical" evidence="5">
    <location>
        <begin position="27"/>
        <end position="49"/>
    </location>
</feature>
<dbReference type="GO" id="GO:0009506">
    <property type="term" value="C:plasmodesma"/>
    <property type="evidence" value="ECO:0000318"/>
    <property type="project" value="GO_Central"/>
</dbReference>
<dbReference type="InterPro" id="IPR044839">
    <property type="entry name" value="NDR1-like"/>
</dbReference>
<organism evidence="7 8">
    <name type="scientific">Erythranthe guttata</name>
    <name type="common">Yellow monkey flower</name>
    <name type="synonym">Mimulus guttatus</name>
    <dbReference type="NCBI Taxonomy" id="4155"/>
    <lineage>
        <taxon>Eukaryota</taxon>
        <taxon>Viridiplantae</taxon>
        <taxon>Streptophyta</taxon>
        <taxon>Embryophyta</taxon>
        <taxon>Tracheophyta</taxon>
        <taxon>Spermatophyta</taxon>
        <taxon>Magnoliopsida</taxon>
        <taxon>eudicotyledons</taxon>
        <taxon>Gunneridae</taxon>
        <taxon>Pentapetalae</taxon>
        <taxon>asterids</taxon>
        <taxon>lamiids</taxon>
        <taxon>Lamiales</taxon>
        <taxon>Phrymaceae</taxon>
        <taxon>Erythranthe</taxon>
    </lineage>
</organism>
<feature type="domain" description="Late embryogenesis abundant protein LEA-2 subgroup" evidence="6">
    <location>
        <begin position="81"/>
        <end position="184"/>
    </location>
</feature>
<gene>
    <name evidence="7" type="ORF">MIMGU_mgv1a013755mg</name>
</gene>
<dbReference type="OrthoDB" id="1920039at2759"/>
<evidence type="ECO:0000256" key="2">
    <source>
        <dbReference type="ARBA" id="ARBA00022692"/>
    </source>
</evidence>
<evidence type="ECO:0000256" key="5">
    <source>
        <dbReference type="SAM" id="Phobius"/>
    </source>
</evidence>
<evidence type="ECO:0000313" key="7">
    <source>
        <dbReference type="EMBL" id="EYU19698.1"/>
    </source>
</evidence>
<proteinExistence type="predicted"/>
<dbReference type="Pfam" id="PF03168">
    <property type="entry name" value="LEA_2"/>
    <property type="match status" value="1"/>
</dbReference>
<dbReference type="Proteomes" id="UP000030748">
    <property type="component" value="Unassembled WGS sequence"/>
</dbReference>
<dbReference type="GO" id="GO:0005886">
    <property type="term" value="C:plasma membrane"/>
    <property type="evidence" value="ECO:0000318"/>
    <property type="project" value="GO_Central"/>
</dbReference>
<evidence type="ECO:0000313" key="8">
    <source>
        <dbReference type="Proteomes" id="UP000030748"/>
    </source>
</evidence>
<comment type="subcellular location">
    <subcellularLocation>
        <location evidence="1">Membrane</location>
        <topology evidence="1">Single-pass membrane protein</topology>
    </subcellularLocation>
</comment>
<dbReference type="eggNOG" id="ENOG502QTGM">
    <property type="taxonomic scope" value="Eukaryota"/>
</dbReference>
<reference evidence="7 8" key="1">
    <citation type="journal article" date="2013" name="Proc. Natl. Acad. Sci. U.S.A.">
        <title>Fine-scale variation in meiotic recombination in Mimulus inferred from population shotgun sequencing.</title>
        <authorList>
            <person name="Hellsten U."/>
            <person name="Wright K.M."/>
            <person name="Jenkins J."/>
            <person name="Shu S."/>
            <person name="Yuan Y."/>
            <person name="Wessler S.R."/>
            <person name="Schmutz J."/>
            <person name="Willis J.H."/>
            <person name="Rokhsar D.S."/>
        </authorList>
    </citation>
    <scope>NUCLEOTIDE SEQUENCE [LARGE SCALE GENOMIC DNA]</scope>
    <source>
        <strain evidence="8">cv. DUN x IM62</strain>
    </source>
</reference>
<keyword evidence="8" id="KW-1185">Reference proteome</keyword>
<dbReference type="EMBL" id="KI632289">
    <property type="protein sequence ID" value="EYU19698.1"/>
    <property type="molecule type" value="Genomic_DNA"/>
</dbReference>
<keyword evidence="3 5" id="KW-1133">Transmembrane helix</keyword>
<keyword evidence="2 5" id="KW-0812">Transmembrane</keyword>
<dbReference type="AlphaFoldDB" id="A0A022PXX7"/>
<evidence type="ECO:0000256" key="3">
    <source>
        <dbReference type="ARBA" id="ARBA00022989"/>
    </source>
</evidence>
<evidence type="ECO:0000259" key="6">
    <source>
        <dbReference type="Pfam" id="PF03168"/>
    </source>
</evidence>
<evidence type="ECO:0000256" key="4">
    <source>
        <dbReference type="ARBA" id="ARBA00023136"/>
    </source>
</evidence>
<dbReference type="InterPro" id="IPR004864">
    <property type="entry name" value="LEA_2"/>
</dbReference>
<dbReference type="KEGG" id="egt:105977315"/>
<dbReference type="GO" id="GO:0098542">
    <property type="term" value="P:defense response to other organism"/>
    <property type="evidence" value="ECO:0007669"/>
    <property type="project" value="InterPro"/>
</dbReference>
<accession>A0A022PXX7</accession>
<protein>
    <recommendedName>
        <fullName evidence="6">Late embryogenesis abundant protein LEA-2 subgroup domain-containing protein</fullName>
    </recommendedName>
</protein>
<dbReference type="PANTHER" id="PTHR31415">
    <property type="entry name" value="OS05G0367900 PROTEIN"/>
    <property type="match status" value="1"/>
</dbReference>
<dbReference type="PhylomeDB" id="A0A022PXX7"/>
<name>A0A022PXX7_ERYGU</name>
<dbReference type="PANTHER" id="PTHR31415:SF20">
    <property type="entry name" value="NDR1_HIN1-LIKE PROTEIN 26"/>
    <property type="match status" value="1"/>
</dbReference>
<sequence length="211" mass="24000">MSLITENSPQHCAKKQELISERFIKRLFFCMSTIFLVLISITLLVWLIIRPTKPRFSIKEAQINQLKITTPSSLNSSIHITLASTNPNDKLGIHYDEFVVYASYKGERISPEASVTPFYVDHGETKPLSALLVGNHQPVSPFLAYQLERDQEIGKLEMEFNVVGKLRWRVGNWVSKRTRFTVHCIMVVRFGSMNSPPLSTSTQGTVCSFSY</sequence>